<protein>
    <recommendedName>
        <fullName evidence="7">MARVEL domain-containing protein</fullName>
    </recommendedName>
</protein>
<dbReference type="AlphaFoldDB" id="A0A9D4IJB9"/>
<evidence type="ECO:0000256" key="1">
    <source>
        <dbReference type="ARBA" id="ARBA00004141"/>
    </source>
</evidence>
<dbReference type="GO" id="GO:0016020">
    <property type="term" value="C:membrane"/>
    <property type="evidence" value="ECO:0007669"/>
    <property type="project" value="UniProtKB-SubCell"/>
</dbReference>
<gene>
    <name evidence="8" type="ORF">DPMN_177828</name>
</gene>
<dbReference type="Pfam" id="PF01284">
    <property type="entry name" value="MARVEL"/>
    <property type="match status" value="1"/>
</dbReference>
<feature type="transmembrane region" description="Helical" evidence="6">
    <location>
        <begin position="151"/>
        <end position="173"/>
    </location>
</feature>
<feature type="transmembrane region" description="Helical" evidence="6">
    <location>
        <begin position="123"/>
        <end position="145"/>
    </location>
</feature>
<dbReference type="PROSITE" id="PS51225">
    <property type="entry name" value="MARVEL"/>
    <property type="match status" value="1"/>
</dbReference>
<comment type="subcellular location">
    <subcellularLocation>
        <location evidence="1">Membrane</location>
        <topology evidence="1">Multi-pass membrane protein</topology>
    </subcellularLocation>
</comment>
<evidence type="ECO:0000259" key="7">
    <source>
        <dbReference type="PROSITE" id="PS51225"/>
    </source>
</evidence>
<feature type="transmembrane region" description="Helical" evidence="6">
    <location>
        <begin position="52"/>
        <end position="75"/>
    </location>
</feature>
<organism evidence="8 9">
    <name type="scientific">Dreissena polymorpha</name>
    <name type="common">Zebra mussel</name>
    <name type="synonym">Mytilus polymorpha</name>
    <dbReference type="NCBI Taxonomy" id="45954"/>
    <lineage>
        <taxon>Eukaryota</taxon>
        <taxon>Metazoa</taxon>
        <taxon>Spiralia</taxon>
        <taxon>Lophotrochozoa</taxon>
        <taxon>Mollusca</taxon>
        <taxon>Bivalvia</taxon>
        <taxon>Autobranchia</taxon>
        <taxon>Heteroconchia</taxon>
        <taxon>Euheterodonta</taxon>
        <taxon>Imparidentia</taxon>
        <taxon>Neoheterodontei</taxon>
        <taxon>Myida</taxon>
        <taxon>Dreissenoidea</taxon>
        <taxon>Dreissenidae</taxon>
        <taxon>Dreissena</taxon>
    </lineage>
</organism>
<evidence type="ECO:0000256" key="3">
    <source>
        <dbReference type="ARBA" id="ARBA00022989"/>
    </source>
</evidence>
<dbReference type="Proteomes" id="UP000828390">
    <property type="component" value="Unassembled WGS sequence"/>
</dbReference>
<feature type="domain" description="MARVEL" evidence="7">
    <location>
        <begin position="48"/>
        <end position="179"/>
    </location>
</feature>
<keyword evidence="4 5" id="KW-0472">Membrane</keyword>
<name>A0A9D4IJB9_DREPO</name>
<comment type="caution">
    <text evidence="8">The sequence shown here is derived from an EMBL/GenBank/DDBJ whole genome shotgun (WGS) entry which is preliminary data.</text>
</comment>
<evidence type="ECO:0000256" key="6">
    <source>
        <dbReference type="SAM" id="Phobius"/>
    </source>
</evidence>
<proteinExistence type="predicted"/>
<accession>A0A9D4IJB9</accession>
<evidence type="ECO:0000313" key="8">
    <source>
        <dbReference type="EMBL" id="KAH3776405.1"/>
    </source>
</evidence>
<dbReference type="PANTHER" id="PTHR22776">
    <property type="entry name" value="MARVEL-CONTAINING POTENTIAL LIPID RAFT-ASSOCIATED PROTEIN"/>
    <property type="match status" value="1"/>
</dbReference>
<evidence type="ECO:0000256" key="4">
    <source>
        <dbReference type="ARBA" id="ARBA00023136"/>
    </source>
</evidence>
<keyword evidence="3 6" id="KW-1133">Transmembrane helix</keyword>
<reference evidence="8" key="1">
    <citation type="journal article" date="2019" name="bioRxiv">
        <title>The Genome of the Zebra Mussel, Dreissena polymorpha: A Resource for Invasive Species Research.</title>
        <authorList>
            <person name="McCartney M.A."/>
            <person name="Auch B."/>
            <person name="Kono T."/>
            <person name="Mallez S."/>
            <person name="Zhang Y."/>
            <person name="Obille A."/>
            <person name="Becker A."/>
            <person name="Abrahante J.E."/>
            <person name="Garbe J."/>
            <person name="Badalamenti J.P."/>
            <person name="Herman A."/>
            <person name="Mangelson H."/>
            <person name="Liachko I."/>
            <person name="Sullivan S."/>
            <person name="Sone E.D."/>
            <person name="Koren S."/>
            <person name="Silverstein K.A.T."/>
            <person name="Beckman K.B."/>
            <person name="Gohl D.M."/>
        </authorList>
    </citation>
    <scope>NUCLEOTIDE SEQUENCE</scope>
    <source>
        <strain evidence="8">Duluth1</strain>
        <tissue evidence="8">Whole animal</tissue>
    </source>
</reference>
<feature type="transmembrane region" description="Helical" evidence="6">
    <location>
        <begin position="87"/>
        <end position="111"/>
    </location>
</feature>
<dbReference type="PANTHER" id="PTHR22776:SF49">
    <property type="entry name" value="MARVEL DOMAIN-CONTAINING PROTEIN"/>
    <property type="match status" value="1"/>
</dbReference>
<dbReference type="OrthoDB" id="10028364at2759"/>
<sequence>MMSASDIPGSGVATSVVTATADDAVGSATGEGHEMKQIWKFIYIDMTYVKSLFGILLAAEMVLSLLGLICVSVPTDEGCAYLYSSAYSFYEFVASSCFILSLVWYILYLLAITRKLGFVRWDIAEIATNGFFILFFLIASSVVAAKACRQGGYNAAAVFGFFCMIVLAGHEFFCVRQFLERRQQASAQSTSADAADDSSKD</sequence>
<evidence type="ECO:0000313" key="9">
    <source>
        <dbReference type="Proteomes" id="UP000828390"/>
    </source>
</evidence>
<keyword evidence="2 5" id="KW-0812">Transmembrane</keyword>
<dbReference type="InterPro" id="IPR008253">
    <property type="entry name" value="Marvel"/>
</dbReference>
<dbReference type="InterPro" id="IPR050578">
    <property type="entry name" value="MARVEL-CKLF_proteins"/>
</dbReference>
<dbReference type="EMBL" id="JAIWYP010000009">
    <property type="protein sequence ID" value="KAH3776405.1"/>
    <property type="molecule type" value="Genomic_DNA"/>
</dbReference>
<keyword evidence="9" id="KW-1185">Reference proteome</keyword>
<evidence type="ECO:0000256" key="2">
    <source>
        <dbReference type="ARBA" id="ARBA00022692"/>
    </source>
</evidence>
<evidence type="ECO:0000256" key="5">
    <source>
        <dbReference type="PROSITE-ProRule" id="PRU00581"/>
    </source>
</evidence>
<reference evidence="8" key="2">
    <citation type="submission" date="2020-11" db="EMBL/GenBank/DDBJ databases">
        <authorList>
            <person name="McCartney M.A."/>
            <person name="Auch B."/>
            <person name="Kono T."/>
            <person name="Mallez S."/>
            <person name="Becker A."/>
            <person name="Gohl D.M."/>
            <person name="Silverstein K.A.T."/>
            <person name="Koren S."/>
            <person name="Bechman K.B."/>
            <person name="Herman A."/>
            <person name="Abrahante J.E."/>
            <person name="Garbe J."/>
        </authorList>
    </citation>
    <scope>NUCLEOTIDE SEQUENCE</scope>
    <source>
        <strain evidence="8">Duluth1</strain>
        <tissue evidence="8">Whole animal</tissue>
    </source>
</reference>